<organism evidence="9 10">
    <name type="scientific">Heterodermia speciosa</name>
    <dbReference type="NCBI Taxonomy" id="116794"/>
    <lineage>
        <taxon>Eukaryota</taxon>
        <taxon>Fungi</taxon>
        <taxon>Dikarya</taxon>
        <taxon>Ascomycota</taxon>
        <taxon>Pezizomycotina</taxon>
        <taxon>Lecanoromycetes</taxon>
        <taxon>OSLEUM clade</taxon>
        <taxon>Lecanoromycetidae</taxon>
        <taxon>Caliciales</taxon>
        <taxon>Physciaceae</taxon>
        <taxon>Heterodermia</taxon>
    </lineage>
</organism>
<feature type="region of interest" description="NMPbind" evidence="7">
    <location>
        <begin position="40"/>
        <end position="69"/>
    </location>
</feature>
<feature type="binding site" evidence="7">
    <location>
        <position position="46"/>
    </location>
    <ligand>
        <name>AMP</name>
        <dbReference type="ChEBI" id="CHEBI:456215"/>
    </ligand>
</feature>
<dbReference type="GO" id="GO:0046899">
    <property type="term" value="F:nucleoside triphosphate adenylate kinase activity"/>
    <property type="evidence" value="ECO:0007669"/>
    <property type="project" value="UniProtKB-UniRule"/>
</dbReference>
<feature type="binding site" evidence="7">
    <location>
        <position position="184"/>
    </location>
    <ligand>
        <name>AMP</name>
        <dbReference type="ChEBI" id="CHEBI:456215"/>
    </ligand>
</feature>
<keyword evidence="2 7" id="KW-0808">Transferase</keyword>
<dbReference type="HAMAP" id="MF_03169">
    <property type="entry name" value="Adenylate_kinase_AK3"/>
    <property type="match status" value="1"/>
</dbReference>
<keyword evidence="5 7" id="KW-0496">Mitochondrion</keyword>
<dbReference type="GO" id="GO:0046033">
    <property type="term" value="P:AMP metabolic process"/>
    <property type="evidence" value="ECO:0007669"/>
    <property type="project" value="UniProtKB-UniRule"/>
</dbReference>
<dbReference type="PRINTS" id="PR00094">
    <property type="entry name" value="ADENYLTKNASE"/>
</dbReference>
<dbReference type="EMBL" id="CAJPDS010000029">
    <property type="protein sequence ID" value="CAF9922061.1"/>
    <property type="molecule type" value="Genomic_DNA"/>
</dbReference>
<protein>
    <recommendedName>
        <fullName evidence="7">GTP:AMP phosphotransferase, mitochondrial</fullName>
        <ecNumber evidence="7">2.7.4.10</ecNumber>
    </recommendedName>
    <alternativeName>
        <fullName evidence="7">Adenylate kinase 3</fullName>
        <shortName evidence="7">AK 3</shortName>
    </alternativeName>
</protein>
<feature type="binding site" evidence="7">
    <location>
        <begin position="19"/>
        <end position="24"/>
    </location>
    <ligand>
        <name>GTP</name>
        <dbReference type="ChEBI" id="CHEBI:37565"/>
    </ligand>
</feature>
<comment type="domain">
    <text evidence="7">Consists of three domains, a large central CORE domain and two small peripheral domains, NMPbind and LID, which undergo movements during catalysis. The LID domain closes over the site of phosphoryl transfer upon GTP binding. Assembling and dissambling the active center during each catalytic cycle provides an effective means to prevent GTP hydrolysis.</text>
</comment>
<dbReference type="Proteomes" id="UP000664521">
    <property type="component" value="Unassembled WGS sequence"/>
</dbReference>
<dbReference type="GO" id="GO:0006172">
    <property type="term" value="P:ADP biosynthetic process"/>
    <property type="evidence" value="ECO:0007669"/>
    <property type="project" value="UniProtKB-UniRule"/>
</dbReference>
<comment type="subunit">
    <text evidence="7">Monomer.</text>
</comment>
<keyword evidence="10" id="KW-1185">Reference proteome</keyword>
<accession>A0A8H3F9U0</accession>
<evidence type="ECO:0000256" key="1">
    <source>
        <dbReference type="ARBA" id="ARBA00004305"/>
    </source>
</evidence>
<comment type="function">
    <text evidence="7">Involved in maintaining the homeostasis of cellular nucleotides by catalyzing the interconversion of nucleoside phosphates. Has GTP:AMP phosphotransferase and ITP:AMP phosphotransferase activities.</text>
</comment>
<dbReference type="FunFam" id="3.40.50.300:FF:000106">
    <property type="entry name" value="Adenylate kinase mitochondrial"/>
    <property type="match status" value="1"/>
</dbReference>
<dbReference type="HAMAP" id="MF_00235">
    <property type="entry name" value="Adenylate_kinase_Adk"/>
    <property type="match status" value="1"/>
</dbReference>
<evidence type="ECO:0000256" key="2">
    <source>
        <dbReference type="ARBA" id="ARBA00022679"/>
    </source>
</evidence>
<feature type="binding site" evidence="7">
    <location>
        <begin position="67"/>
        <end position="69"/>
    </location>
    <ligand>
        <name>AMP</name>
        <dbReference type="ChEBI" id="CHEBI:456215"/>
    </ligand>
</feature>
<evidence type="ECO:0000313" key="10">
    <source>
        <dbReference type="Proteomes" id="UP000664521"/>
    </source>
</evidence>
<dbReference type="InterPro" id="IPR028586">
    <property type="entry name" value="AK3/Ak4_mitochondrial"/>
</dbReference>
<dbReference type="SUPFAM" id="SSF57774">
    <property type="entry name" value="Microbial and mitochondrial ADK, insert 'zinc finger' domain"/>
    <property type="match status" value="1"/>
</dbReference>
<dbReference type="NCBIfam" id="TIGR01351">
    <property type="entry name" value="adk"/>
    <property type="match status" value="1"/>
</dbReference>
<dbReference type="GO" id="GO:0005525">
    <property type="term" value="F:GTP binding"/>
    <property type="evidence" value="ECO:0007669"/>
    <property type="project" value="UniProtKB-KW"/>
</dbReference>
<comment type="subcellular location">
    <subcellularLocation>
        <location evidence="1 7">Mitochondrion matrix</location>
    </subcellularLocation>
</comment>
<dbReference type="GO" id="GO:0004017">
    <property type="term" value="F:AMP kinase activity"/>
    <property type="evidence" value="ECO:0007669"/>
    <property type="project" value="InterPro"/>
</dbReference>
<dbReference type="InterPro" id="IPR036193">
    <property type="entry name" value="ADK_active_lid_dom_sf"/>
</dbReference>
<dbReference type="InterPro" id="IPR007862">
    <property type="entry name" value="Adenylate_kinase_lid-dom"/>
</dbReference>
<dbReference type="SUPFAM" id="SSF52540">
    <property type="entry name" value="P-loop containing nucleoside triphosphate hydrolases"/>
    <property type="match status" value="1"/>
</dbReference>
<dbReference type="GO" id="GO:0005759">
    <property type="term" value="C:mitochondrial matrix"/>
    <property type="evidence" value="ECO:0007669"/>
    <property type="project" value="UniProtKB-SubCell"/>
</dbReference>
<dbReference type="Pfam" id="PF00406">
    <property type="entry name" value="ADK"/>
    <property type="match status" value="2"/>
</dbReference>
<comment type="similarity">
    <text evidence="7">Belongs to the adenylate kinase family. AK3 subfamily.</text>
</comment>
<dbReference type="Gene3D" id="3.40.50.300">
    <property type="entry name" value="P-loop containing nucleotide triphosphate hydrolases"/>
    <property type="match status" value="1"/>
</dbReference>
<comment type="caution">
    <text evidence="9">The sequence shown here is derived from an EMBL/GenBank/DDBJ whole genome shotgun (WGS) entry which is preliminary data.</text>
</comment>
<comment type="catalytic activity">
    <reaction evidence="7">
        <text>a ribonucleoside 5'-triphosphate + AMP = a ribonucleoside 5'-diphosphate + ADP</text>
        <dbReference type="Rhea" id="RHEA:13749"/>
        <dbReference type="ChEBI" id="CHEBI:57930"/>
        <dbReference type="ChEBI" id="CHEBI:61557"/>
        <dbReference type="ChEBI" id="CHEBI:456215"/>
        <dbReference type="ChEBI" id="CHEBI:456216"/>
        <dbReference type="EC" id="2.7.4.10"/>
    </reaction>
</comment>
<reference evidence="9" key="1">
    <citation type="submission" date="2021-03" db="EMBL/GenBank/DDBJ databases">
        <authorList>
            <person name="Tagirdzhanova G."/>
        </authorList>
    </citation>
    <scope>NUCLEOTIDE SEQUENCE</scope>
</reference>
<evidence type="ECO:0000313" key="9">
    <source>
        <dbReference type="EMBL" id="CAF9922061.1"/>
    </source>
</evidence>
<evidence type="ECO:0000256" key="5">
    <source>
        <dbReference type="ARBA" id="ARBA00023128"/>
    </source>
</evidence>
<sequence length="244" mass="26886">MSKIKLKRAARIILVGAPGVGKGTQAERLMNRFPQLSAVSSGDLLRDNVHNKTPLGLEAEGAMKAGNLVPDDMILRLILDALKAKRWVSTTSSIDDPTPATPSSSPSASFILDGFPRTSVQACKLDSIIPVNLVVSLITPVEIILGRIAGRWVHAPSGRVYNTTFNPPKVAGKDDLTGESLTKRADDDEETWRQRLKKFDETSEPLLEHYEKKGLLWTVKGNSSNEISPQLYTEFEDRFCNPEF</sequence>
<feature type="binding site" evidence="7">
    <location>
        <position position="151"/>
    </location>
    <ligand>
        <name>GTP</name>
        <dbReference type="ChEBI" id="CHEBI:37565"/>
    </ligand>
</feature>
<feature type="domain" description="Adenylate kinase active site lid" evidence="8">
    <location>
        <begin position="151"/>
        <end position="186"/>
    </location>
</feature>
<feature type="region of interest" description="LID" evidence="7">
    <location>
        <begin position="150"/>
        <end position="187"/>
    </location>
</feature>
<dbReference type="InterPro" id="IPR000850">
    <property type="entry name" value="Adenylat/UMP-CMP_kin"/>
</dbReference>
<evidence type="ECO:0000256" key="3">
    <source>
        <dbReference type="ARBA" id="ARBA00022741"/>
    </source>
</evidence>
<dbReference type="OrthoDB" id="439792at2759"/>
<dbReference type="GO" id="GO:0005524">
    <property type="term" value="F:ATP binding"/>
    <property type="evidence" value="ECO:0007669"/>
    <property type="project" value="InterPro"/>
</dbReference>
<evidence type="ECO:0000259" key="8">
    <source>
        <dbReference type="Pfam" id="PF05191"/>
    </source>
</evidence>
<proteinExistence type="inferred from homology"/>
<gene>
    <name evidence="7" type="primary">ADK2</name>
    <name evidence="9" type="ORF">HETSPECPRED_004708</name>
</gene>
<dbReference type="AlphaFoldDB" id="A0A8H3F9U0"/>
<feature type="binding site" evidence="7">
    <location>
        <position position="121"/>
    </location>
    <ligand>
        <name>AMP</name>
        <dbReference type="ChEBI" id="CHEBI:456215"/>
    </ligand>
</feature>
<dbReference type="PROSITE" id="PS00113">
    <property type="entry name" value="ADENYLATE_KINASE"/>
    <property type="match status" value="1"/>
</dbReference>
<dbReference type="PANTHER" id="PTHR23359">
    <property type="entry name" value="NUCLEOTIDE KINASE"/>
    <property type="match status" value="1"/>
</dbReference>
<dbReference type="GO" id="GO:0046039">
    <property type="term" value="P:GTP metabolic process"/>
    <property type="evidence" value="ECO:0007669"/>
    <property type="project" value="UniProtKB-UniRule"/>
</dbReference>
<dbReference type="InterPro" id="IPR027417">
    <property type="entry name" value="P-loop_NTPase"/>
</dbReference>
<name>A0A8H3F9U0_9LECA</name>
<keyword evidence="6 7" id="KW-0342">GTP-binding</keyword>
<dbReference type="InterPro" id="IPR033690">
    <property type="entry name" value="Adenylat_kinase_CS"/>
</dbReference>
<feature type="binding site" evidence="7">
    <location>
        <position position="195"/>
    </location>
    <ligand>
        <name>AMP</name>
        <dbReference type="ChEBI" id="CHEBI:456215"/>
    </ligand>
</feature>
<dbReference type="Pfam" id="PF05191">
    <property type="entry name" value="ADK_lid"/>
    <property type="match status" value="1"/>
</dbReference>
<keyword evidence="3 7" id="KW-0547">Nucleotide-binding</keyword>
<feature type="binding site" evidence="7">
    <location>
        <position position="41"/>
    </location>
    <ligand>
        <name>AMP</name>
        <dbReference type="ChEBI" id="CHEBI:456215"/>
    </ligand>
</feature>
<dbReference type="GO" id="GO:0046041">
    <property type="term" value="P:ITP metabolic process"/>
    <property type="evidence" value="ECO:0007669"/>
    <property type="project" value="UniProtKB-UniRule"/>
</dbReference>
<dbReference type="CDD" id="cd01428">
    <property type="entry name" value="ADK"/>
    <property type="match status" value="1"/>
</dbReference>
<evidence type="ECO:0000256" key="4">
    <source>
        <dbReference type="ARBA" id="ARBA00022777"/>
    </source>
</evidence>
<keyword evidence="4 7" id="KW-0418">Kinase</keyword>
<feature type="binding site" evidence="7">
    <location>
        <begin position="114"/>
        <end position="117"/>
    </location>
    <ligand>
        <name>AMP</name>
        <dbReference type="ChEBI" id="CHEBI:456215"/>
    </ligand>
</feature>
<feature type="binding site" evidence="7">
    <location>
        <position position="224"/>
    </location>
    <ligand>
        <name>GTP</name>
        <dbReference type="ChEBI" id="CHEBI:37565"/>
    </ligand>
</feature>
<evidence type="ECO:0000256" key="6">
    <source>
        <dbReference type="ARBA" id="ARBA00023134"/>
    </source>
</evidence>
<feature type="binding site" evidence="7">
    <location>
        <begin position="160"/>
        <end position="161"/>
    </location>
    <ligand>
        <name>GTP</name>
        <dbReference type="ChEBI" id="CHEBI:37565"/>
    </ligand>
</feature>
<dbReference type="InterPro" id="IPR006259">
    <property type="entry name" value="Adenyl_kin_sub"/>
</dbReference>
<dbReference type="EC" id="2.7.4.10" evidence="7"/>
<evidence type="ECO:0000256" key="7">
    <source>
        <dbReference type="HAMAP-Rule" id="MF_03169"/>
    </source>
</evidence>